<dbReference type="InterPro" id="IPR016047">
    <property type="entry name" value="M23ase_b-sheet_dom"/>
</dbReference>
<dbReference type="STRING" id="688867.SAMN05660236_5351"/>
<dbReference type="CDD" id="cd12797">
    <property type="entry name" value="M23_peptidase"/>
    <property type="match status" value="1"/>
</dbReference>
<name>A0A1T5MG56_9BACT</name>
<dbReference type="Pfam" id="PF01551">
    <property type="entry name" value="Peptidase_M23"/>
    <property type="match status" value="1"/>
</dbReference>
<dbReference type="Gene3D" id="2.70.70.10">
    <property type="entry name" value="Glucose Permease (Domain IIA)"/>
    <property type="match status" value="1"/>
</dbReference>
<evidence type="ECO:0000313" key="3">
    <source>
        <dbReference type="Proteomes" id="UP000190961"/>
    </source>
</evidence>
<proteinExistence type="predicted"/>
<feature type="domain" description="M23ase beta-sheet core" evidence="1">
    <location>
        <begin position="197"/>
        <end position="287"/>
    </location>
</feature>
<gene>
    <name evidence="2" type="ORF">SAMN05660236_5351</name>
</gene>
<dbReference type="Pfam" id="PF06347">
    <property type="entry name" value="SH3_4"/>
    <property type="match status" value="1"/>
</dbReference>
<organism evidence="2 3">
    <name type="scientific">Ohtaekwangia koreensis</name>
    <dbReference type="NCBI Taxonomy" id="688867"/>
    <lineage>
        <taxon>Bacteria</taxon>
        <taxon>Pseudomonadati</taxon>
        <taxon>Bacteroidota</taxon>
        <taxon>Cytophagia</taxon>
        <taxon>Cytophagales</taxon>
        <taxon>Fulvivirgaceae</taxon>
        <taxon>Ohtaekwangia</taxon>
    </lineage>
</organism>
<reference evidence="2 3" key="1">
    <citation type="submission" date="2017-02" db="EMBL/GenBank/DDBJ databases">
        <authorList>
            <person name="Peterson S.W."/>
        </authorList>
    </citation>
    <scope>NUCLEOTIDE SEQUENCE [LARGE SCALE GENOMIC DNA]</scope>
    <source>
        <strain evidence="2 3">DSM 25262</strain>
    </source>
</reference>
<dbReference type="PROSITE" id="PS51257">
    <property type="entry name" value="PROKAR_LIPOPROTEIN"/>
    <property type="match status" value="1"/>
</dbReference>
<dbReference type="Proteomes" id="UP000190961">
    <property type="component" value="Unassembled WGS sequence"/>
</dbReference>
<accession>A0A1T5MG56</accession>
<dbReference type="SUPFAM" id="SSF51261">
    <property type="entry name" value="Duplicated hybrid motif"/>
    <property type="match status" value="1"/>
</dbReference>
<dbReference type="GO" id="GO:0004222">
    <property type="term" value="F:metalloendopeptidase activity"/>
    <property type="evidence" value="ECO:0007669"/>
    <property type="project" value="TreeGrafter"/>
</dbReference>
<dbReference type="PANTHER" id="PTHR21666:SF268">
    <property type="entry name" value="PEPTIDASE M23 DOMAIN-CONTAINING PROTEIN"/>
    <property type="match status" value="1"/>
</dbReference>
<evidence type="ECO:0000313" key="2">
    <source>
        <dbReference type="EMBL" id="SKC87192.1"/>
    </source>
</evidence>
<dbReference type="InterPro" id="IPR050570">
    <property type="entry name" value="Cell_wall_metabolism_enzyme"/>
</dbReference>
<dbReference type="InterPro" id="IPR010466">
    <property type="entry name" value="DUF1058"/>
</dbReference>
<dbReference type="AlphaFoldDB" id="A0A1T5MG56"/>
<evidence type="ECO:0000259" key="1">
    <source>
        <dbReference type="Pfam" id="PF01551"/>
    </source>
</evidence>
<dbReference type="EMBL" id="FUZU01000004">
    <property type="protein sequence ID" value="SKC87192.1"/>
    <property type="molecule type" value="Genomic_DNA"/>
</dbReference>
<dbReference type="Gene3D" id="2.30.30.40">
    <property type="entry name" value="SH3 Domains"/>
    <property type="match status" value="1"/>
</dbReference>
<keyword evidence="3" id="KW-1185">Reference proteome</keyword>
<protein>
    <submittedName>
        <fullName evidence="2">SH3 domain-containing protein</fullName>
    </submittedName>
</protein>
<sequence length="438" mass="48360">MVMQKILFLFLGCVIISCNSLHNVKTAFSHKTPYELYIESLEKAHLDKSPMATAWIEAGQKALNDSVSIALPFSEAGVFQASEVEARCYSFPVRDGQVLKISGAVKSSANSKIFLDLFVWKDSVWTPLAHADSALMLTHEFDHDYTCLIRLQPELLVNAYYTLTISMTPVLINPVSGASNRSIGSFYGDVRESGKRLHEGIDIFAAKGTPIVAPAAGIITRVGTSTLGGKVVWMQDGKRGHSYYFAHLDEQLVKTGARVKQGDTLGLVGNTGNARTTPSHLHFGIYQVRSKDPIHYVRTMDALVNSLPLDTAFSVQAYRVHEKKTVLRAGPDEKRPLKVTLAKNAYVKILAQSKDWYRVSLPDKRQGYILRKSVSPADKGKFVKLNAPATLLSEVKDDSIPLAYLTKSMPVEILANFGRYSFVKTKDGMVGWLAGMSR</sequence>
<dbReference type="PANTHER" id="PTHR21666">
    <property type="entry name" value="PEPTIDASE-RELATED"/>
    <property type="match status" value="1"/>
</dbReference>
<dbReference type="InterPro" id="IPR011055">
    <property type="entry name" value="Dup_hybrid_motif"/>
</dbReference>